<evidence type="ECO:0000313" key="3">
    <source>
        <dbReference type="EMBL" id="XCD07806.1"/>
    </source>
</evidence>
<evidence type="ECO:0000313" key="1">
    <source>
        <dbReference type="EMBL" id="XCD03352.1"/>
    </source>
</evidence>
<dbReference type="InterPro" id="IPR046781">
    <property type="entry name" value="Phage_ORF5"/>
</dbReference>
<dbReference type="EMBL" id="PP511813">
    <property type="protein sequence ID" value="XCD07806.1"/>
    <property type="molecule type" value="Genomic_DNA"/>
</dbReference>
<accession>A0AAU8AWU2</accession>
<organism evidence="2">
    <name type="scientific">Dulem virus 193</name>
    <dbReference type="NCBI Taxonomy" id="3145670"/>
    <lineage>
        <taxon>Viruses</taxon>
        <taxon>Monodnaviria</taxon>
        <taxon>Sangervirae</taxon>
        <taxon>Phixviricota</taxon>
        <taxon>Malgrandaviricetes</taxon>
        <taxon>Petitvirales</taxon>
        <taxon>Microviridae</taxon>
        <taxon>Microvirus</taxon>
    </lineage>
</organism>
<dbReference type="EMBL" id="PP511464">
    <property type="protein sequence ID" value="XCD04473.1"/>
    <property type="molecule type" value="Genomic_DNA"/>
</dbReference>
<dbReference type="EMBL" id="PP511346">
    <property type="protein sequence ID" value="XCD03352.1"/>
    <property type="molecule type" value="Genomic_DNA"/>
</dbReference>
<reference evidence="2" key="1">
    <citation type="submission" date="2024-03" db="EMBL/GenBank/DDBJ databases">
        <title>Diverse circular DNA viruses in blood, oral, and fecal samples of captive lemurs.</title>
        <authorList>
            <person name="Paietta E.N."/>
            <person name="Kraberger S."/>
            <person name="Lund M.C."/>
            <person name="Custer J.M."/>
            <person name="Vargas K.M."/>
            <person name="Ehmke E.E."/>
            <person name="Yoder A.D."/>
            <person name="Varsani A."/>
        </authorList>
    </citation>
    <scope>NUCLEOTIDE SEQUENCE</scope>
    <source>
        <strain evidence="1">Duke_18_53</strain>
        <strain evidence="2">Duke_23FS_41</strain>
        <strain evidence="3">Duke_28FS_75</strain>
    </source>
</reference>
<proteinExistence type="predicted"/>
<protein>
    <submittedName>
        <fullName evidence="2">Nonstructural protein</fullName>
    </submittedName>
</protein>
<name>A0AAU8AWU2_9VIRU</name>
<evidence type="ECO:0000313" key="2">
    <source>
        <dbReference type="EMBL" id="XCD04473.1"/>
    </source>
</evidence>
<sequence>MKYGIYCIKDQLIGFMTPTLEKNDDVAKRNFKSSVNRMDHSGDYIVNDLALYCCGEFDVETGVITSKDPTLVVLATSVIDRSIGGDVDV</sequence>
<dbReference type="Pfam" id="PF20577">
    <property type="entry name" value="Phage_ORF5"/>
    <property type="match status" value="1"/>
</dbReference>